<dbReference type="Pfam" id="PF13643">
    <property type="entry name" value="DUF4145"/>
    <property type="match status" value="1"/>
</dbReference>
<gene>
    <name evidence="2" type="ORF">R4315_21360</name>
</gene>
<dbReference type="Proteomes" id="UP001185863">
    <property type="component" value="Unassembled WGS sequence"/>
</dbReference>
<dbReference type="EMBL" id="JAWLUP010000070">
    <property type="protein sequence ID" value="MDV7267080.1"/>
    <property type="molecule type" value="Genomic_DNA"/>
</dbReference>
<feature type="domain" description="DUF4145" evidence="1">
    <location>
        <begin position="33"/>
        <end position="117"/>
    </location>
</feature>
<name>A0AAE5A7M5_9NOCA</name>
<dbReference type="InterPro" id="IPR025285">
    <property type="entry name" value="DUF4145"/>
</dbReference>
<proteinExistence type="predicted"/>
<accession>A0AAE5A7M5</accession>
<evidence type="ECO:0000259" key="1">
    <source>
        <dbReference type="Pfam" id="PF13643"/>
    </source>
</evidence>
<comment type="caution">
    <text evidence="2">The sequence shown here is derived from an EMBL/GenBank/DDBJ whole genome shotgun (WGS) entry which is preliminary data.</text>
</comment>
<dbReference type="AlphaFoldDB" id="A0AAE5A7M5"/>
<dbReference type="RefSeq" id="WP_317747795.1">
    <property type="nucleotide sequence ID" value="NZ_JAWLUQ010000021.1"/>
</dbReference>
<evidence type="ECO:0000313" key="3">
    <source>
        <dbReference type="Proteomes" id="UP001185863"/>
    </source>
</evidence>
<evidence type="ECO:0000313" key="2">
    <source>
        <dbReference type="EMBL" id="MDV7267080.1"/>
    </source>
</evidence>
<organism evidence="2 3">
    <name type="scientific">Rhodococcus oxybenzonivorans</name>
    <dbReference type="NCBI Taxonomy" id="1990687"/>
    <lineage>
        <taxon>Bacteria</taxon>
        <taxon>Bacillati</taxon>
        <taxon>Actinomycetota</taxon>
        <taxon>Actinomycetes</taxon>
        <taxon>Mycobacteriales</taxon>
        <taxon>Nocardiaceae</taxon>
        <taxon>Rhodococcus</taxon>
    </lineage>
</organism>
<reference evidence="2" key="1">
    <citation type="submission" date="2023-10" db="EMBL/GenBank/DDBJ databases">
        <title>Development of a sustainable strategy for remediation of hydrocarbon-contaminated territories based on the waste exchange concept.</title>
        <authorList>
            <person name="Krivoruchko A."/>
        </authorList>
    </citation>
    <scope>NUCLEOTIDE SEQUENCE</scope>
    <source>
        <strain evidence="2">IEGM 68</strain>
    </source>
</reference>
<sequence>MAPIHWWPFPGADTSNMRGIVPDRMATMYEEGMRSLSVQAPHAAAVMARGVLAFLVQERGSGEAKSQRNLYEKLKKMVEEGDIPPSFKEWVDVIRTTGNAGAHPDEYEEVSQDEAADRLSLAYGLIDQLYIQPDRVAKMKRARKVPKG</sequence>
<protein>
    <submittedName>
        <fullName evidence="2">DUF4145 domain-containing protein</fullName>
    </submittedName>
</protein>